<dbReference type="AlphaFoldDB" id="A0A0A6P4R5"/>
<dbReference type="Gene3D" id="3.40.50.1820">
    <property type="entry name" value="alpha/beta hydrolase"/>
    <property type="match status" value="1"/>
</dbReference>
<protein>
    <recommendedName>
        <fullName evidence="5">Esterase</fullName>
    </recommendedName>
</protein>
<evidence type="ECO:0000313" key="3">
    <source>
        <dbReference type="EMBL" id="KHD05334.1"/>
    </source>
</evidence>
<name>A0A0A6P4R5_9GAMM</name>
<reference evidence="3 4" key="1">
    <citation type="journal article" date="2016" name="Front. Microbiol.">
        <title>Single-Cell (Meta-)Genomics of a Dimorphic Candidatus Thiomargarita nelsonii Reveals Genomic Plasticity.</title>
        <authorList>
            <person name="Flood B.E."/>
            <person name="Fliss P."/>
            <person name="Jones D.S."/>
            <person name="Dick G.J."/>
            <person name="Jain S."/>
            <person name="Kaster A.K."/>
            <person name="Winkel M."/>
            <person name="Mussmann M."/>
            <person name="Bailey J."/>
        </authorList>
    </citation>
    <scope>NUCLEOTIDE SEQUENCE [LARGE SCALE GENOMIC DNA]</scope>
    <source>
        <strain evidence="3">Hydrate Ridge</strain>
    </source>
</reference>
<dbReference type="EMBL" id="JSZA02000055">
    <property type="protein sequence ID" value="KHD05334.1"/>
    <property type="molecule type" value="Genomic_DNA"/>
</dbReference>
<comment type="similarity">
    <text evidence="1">Belongs to the esterase D family.</text>
</comment>
<organism evidence="3 4">
    <name type="scientific">Candidatus Thiomargarita nelsonii</name>
    <dbReference type="NCBI Taxonomy" id="1003181"/>
    <lineage>
        <taxon>Bacteria</taxon>
        <taxon>Pseudomonadati</taxon>
        <taxon>Pseudomonadota</taxon>
        <taxon>Gammaproteobacteria</taxon>
        <taxon>Thiotrichales</taxon>
        <taxon>Thiotrichaceae</taxon>
        <taxon>Thiomargarita</taxon>
    </lineage>
</organism>
<keyword evidence="4" id="KW-1185">Reference proteome</keyword>
<evidence type="ECO:0000256" key="2">
    <source>
        <dbReference type="ARBA" id="ARBA00022801"/>
    </source>
</evidence>
<evidence type="ECO:0000256" key="1">
    <source>
        <dbReference type="ARBA" id="ARBA00005622"/>
    </source>
</evidence>
<dbReference type="InterPro" id="IPR029058">
    <property type="entry name" value="AB_hydrolase_fold"/>
</dbReference>
<accession>A0A0A6P4R5</accession>
<dbReference type="GO" id="GO:0016788">
    <property type="term" value="F:hydrolase activity, acting on ester bonds"/>
    <property type="evidence" value="ECO:0007669"/>
    <property type="project" value="TreeGrafter"/>
</dbReference>
<sequence>MKATTVSLAVSIGALLYGTGVSSVLADQSHHRSIAQAEVVSTANMPKAFLADIDTYLFNSSVHKERQFQISVALPRTYKESEKSYPVLYSLDANSEFGMMVETARFLALDEAIPELIVVGIGFPVGGRYLFSANNRRLDYTPTELTTNKEKKRVRFPLDQPTGGAPKLLEFMRQQLMPFIEKKYRAKSDDRAVFGHSLGGLFSTYALFQSERVFQRFLIGSPSLLWDDGVMFKVEEKYAKAHTTLPAKIFVSIGSEENYELGMVDYNKFVKVLKQRNYTDLQWSSHIFEGETHVSVLPATISRGLRAIYSDK</sequence>
<dbReference type="PANTHER" id="PTHR40841">
    <property type="entry name" value="SIDEROPHORE TRIACETYLFUSARININE C ESTERASE"/>
    <property type="match status" value="1"/>
</dbReference>
<keyword evidence="2" id="KW-0378">Hydrolase</keyword>
<evidence type="ECO:0008006" key="5">
    <source>
        <dbReference type="Google" id="ProtNLM"/>
    </source>
</evidence>
<dbReference type="Pfam" id="PF00756">
    <property type="entry name" value="Esterase"/>
    <property type="match status" value="1"/>
</dbReference>
<dbReference type="PANTHER" id="PTHR40841:SF2">
    <property type="entry name" value="SIDEROPHORE-DEGRADING ESTERASE (EUROFUNG)"/>
    <property type="match status" value="1"/>
</dbReference>
<dbReference type="InterPro" id="IPR000801">
    <property type="entry name" value="Esterase-like"/>
</dbReference>
<dbReference type="Proteomes" id="UP000030428">
    <property type="component" value="Unassembled WGS sequence"/>
</dbReference>
<dbReference type="SUPFAM" id="SSF53474">
    <property type="entry name" value="alpha/beta-Hydrolases"/>
    <property type="match status" value="1"/>
</dbReference>
<proteinExistence type="inferred from homology"/>
<evidence type="ECO:0000313" key="4">
    <source>
        <dbReference type="Proteomes" id="UP000030428"/>
    </source>
</evidence>
<gene>
    <name evidence="3" type="ORF">PN36_15285</name>
</gene>
<dbReference type="InterPro" id="IPR052558">
    <property type="entry name" value="Siderophore_Hydrolase_D"/>
</dbReference>
<comment type="caution">
    <text evidence="3">The sequence shown here is derived from an EMBL/GenBank/DDBJ whole genome shotgun (WGS) entry which is preliminary data.</text>
</comment>